<protein>
    <submittedName>
        <fullName evidence="1">Integrating conjugative element protein</fullName>
    </submittedName>
</protein>
<proteinExistence type="predicted"/>
<dbReference type="NCBIfam" id="TIGR03765">
    <property type="entry name" value="ICE_PFL_4695"/>
    <property type="match status" value="1"/>
</dbReference>
<dbReference type="Pfam" id="PF11072">
    <property type="entry name" value="DUF2859"/>
    <property type="match status" value="1"/>
</dbReference>
<dbReference type="RefSeq" id="WP_302724165.1">
    <property type="nucleotide sequence ID" value="NZ_JAULRU010000742.1"/>
</dbReference>
<evidence type="ECO:0000313" key="1">
    <source>
        <dbReference type="EMBL" id="MDX6851222.1"/>
    </source>
</evidence>
<comment type="caution">
    <text evidence="1">The sequence shown here is derived from an EMBL/GenBank/DDBJ whole genome shotgun (WGS) entry which is preliminary data.</text>
</comment>
<dbReference type="Proteomes" id="UP001273505">
    <property type="component" value="Unassembled WGS sequence"/>
</dbReference>
<dbReference type="InterPro" id="IPR021300">
    <property type="entry name" value="Integr_conj_element_PFL4695"/>
</dbReference>
<organism evidence="1 2">
    <name type="scientific">Gilvimarinus gilvus</name>
    <dbReference type="NCBI Taxonomy" id="3058038"/>
    <lineage>
        <taxon>Bacteria</taxon>
        <taxon>Pseudomonadati</taxon>
        <taxon>Pseudomonadota</taxon>
        <taxon>Gammaproteobacteria</taxon>
        <taxon>Cellvibrionales</taxon>
        <taxon>Cellvibrionaceae</taxon>
        <taxon>Gilvimarinus</taxon>
    </lineage>
</organism>
<reference evidence="1 2" key="1">
    <citation type="submission" date="2023-11" db="EMBL/GenBank/DDBJ databases">
        <title>Gilvimarinus fulvus sp. nov., isolated from the surface of Kelp.</title>
        <authorList>
            <person name="Sun Y.Y."/>
            <person name="Gong Y."/>
            <person name="Du Z.J."/>
        </authorList>
    </citation>
    <scope>NUCLEOTIDE SEQUENCE [LARGE SCALE GENOMIC DNA]</scope>
    <source>
        <strain evidence="1 2">SDUM040013</strain>
    </source>
</reference>
<sequence>MKRIATLLIALLCQEALGQSPETIADFGGDPFLKTPEIKLTPPRRDAYLNDHFPVHTPSMSPGRIRGGDLPLPHETAKLHPSFFVMGYDNYSVQWVSAHKQKLVEASAKGFVVNVESAAQLQQLRSILKPLTLIAAPGSSFTELWGVQHYPFFVHQGALTQ</sequence>
<keyword evidence="2" id="KW-1185">Reference proteome</keyword>
<accession>A0ABU4S3W9</accession>
<name>A0ABU4S3W9_9GAMM</name>
<evidence type="ECO:0000313" key="2">
    <source>
        <dbReference type="Proteomes" id="UP001273505"/>
    </source>
</evidence>
<dbReference type="EMBL" id="JAXAFO010000044">
    <property type="protein sequence ID" value="MDX6851222.1"/>
    <property type="molecule type" value="Genomic_DNA"/>
</dbReference>
<gene>
    <name evidence="1" type="ORF">SCD92_17730</name>
</gene>